<dbReference type="Proteomes" id="UP001056374">
    <property type="component" value="Chromosome"/>
</dbReference>
<dbReference type="EMBL" id="CP099468">
    <property type="protein sequence ID" value="USQ89848.1"/>
    <property type="molecule type" value="Genomic_DNA"/>
</dbReference>
<sequence>MFRSPLGARRSGGLSGVVAGDARESDSGAEDEVRAAVFSAACRAARGGSPAGGARSVLPRYAFAGRLGLLFRSPLGARRSDGLFGVVAEDGRECDSGEEHCVRALRLLERGRRR</sequence>
<organism evidence="2 3">
    <name type="scientific">Streptomyces phaeoluteigriseus</name>
    <dbReference type="NCBI Taxonomy" id="114686"/>
    <lineage>
        <taxon>Bacteria</taxon>
        <taxon>Bacillati</taxon>
        <taxon>Actinomycetota</taxon>
        <taxon>Actinomycetes</taxon>
        <taxon>Kitasatosporales</taxon>
        <taxon>Streptomycetaceae</taxon>
        <taxon>Streptomyces</taxon>
        <taxon>Streptomyces aurantiacus group</taxon>
    </lineage>
</organism>
<evidence type="ECO:0000256" key="1">
    <source>
        <dbReference type="SAM" id="MobiDB-lite"/>
    </source>
</evidence>
<gene>
    <name evidence="2" type="ORF">NFX46_00595</name>
</gene>
<evidence type="ECO:0000313" key="2">
    <source>
        <dbReference type="EMBL" id="USQ89848.1"/>
    </source>
</evidence>
<accession>A0ABY4ZL65</accession>
<dbReference type="RefSeq" id="WP_252556858.1">
    <property type="nucleotide sequence ID" value="NZ_CP099468.1"/>
</dbReference>
<evidence type="ECO:0000313" key="3">
    <source>
        <dbReference type="Proteomes" id="UP001056374"/>
    </source>
</evidence>
<feature type="compositionally biased region" description="Basic and acidic residues" evidence="1">
    <location>
        <begin position="21"/>
        <end position="30"/>
    </location>
</feature>
<name>A0ABY4ZL65_9ACTN</name>
<keyword evidence="3" id="KW-1185">Reference proteome</keyword>
<protein>
    <submittedName>
        <fullName evidence="2">Uncharacterized protein</fullName>
    </submittedName>
</protein>
<reference evidence="2" key="1">
    <citation type="submission" date="2022-06" db="EMBL/GenBank/DDBJ databases">
        <title>Complete genome sequence of soil microorganisms Streptomyces sp. Qhu-M197 isolated from Alpine meadows habitats on the Tibetan Plateau.</title>
        <authorList>
            <person name="Zhang B."/>
            <person name="Xiang X."/>
            <person name="Fan J."/>
        </authorList>
    </citation>
    <scope>NUCLEOTIDE SEQUENCE</scope>
    <source>
        <strain evidence="2">Qhu-M197</strain>
    </source>
</reference>
<feature type="region of interest" description="Disordered" evidence="1">
    <location>
        <begin position="1"/>
        <end position="30"/>
    </location>
</feature>
<proteinExistence type="predicted"/>